<dbReference type="Proteomes" id="UP000015104">
    <property type="component" value="Unassembled WGS sequence"/>
</dbReference>
<name>T1K3N8_TETUR</name>
<sequence>MQELFDGVVTTGPPIVKVIPSDEKALHNIRRSEIGVDNFDEELSYPSESTKPFEAELI</sequence>
<evidence type="ECO:0000313" key="1">
    <source>
        <dbReference type="EnsemblMetazoa" id="tetur04g09380.1"/>
    </source>
</evidence>
<dbReference type="AlphaFoldDB" id="T1K3N8"/>
<proteinExistence type="predicted"/>
<dbReference type="EnsemblMetazoa" id="tetur04g09380.1">
    <property type="protein sequence ID" value="tetur04g09380.1"/>
    <property type="gene ID" value="tetur04g09380"/>
</dbReference>
<reference evidence="1" key="2">
    <citation type="submission" date="2015-06" db="UniProtKB">
        <authorList>
            <consortium name="EnsemblMetazoa"/>
        </authorList>
    </citation>
    <scope>IDENTIFICATION</scope>
</reference>
<reference evidence="2" key="1">
    <citation type="submission" date="2011-08" db="EMBL/GenBank/DDBJ databases">
        <authorList>
            <person name="Rombauts S."/>
        </authorList>
    </citation>
    <scope>NUCLEOTIDE SEQUENCE</scope>
    <source>
        <strain evidence="2">London</strain>
    </source>
</reference>
<evidence type="ECO:0000313" key="2">
    <source>
        <dbReference type="Proteomes" id="UP000015104"/>
    </source>
</evidence>
<organism evidence="1 2">
    <name type="scientific">Tetranychus urticae</name>
    <name type="common">Two-spotted spider mite</name>
    <dbReference type="NCBI Taxonomy" id="32264"/>
    <lineage>
        <taxon>Eukaryota</taxon>
        <taxon>Metazoa</taxon>
        <taxon>Ecdysozoa</taxon>
        <taxon>Arthropoda</taxon>
        <taxon>Chelicerata</taxon>
        <taxon>Arachnida</taxon>
        <taxon>Acari</taxon>
        <taxon>Acariformes</taxon>
        <taxon>Trombidiformes</taxon>
        <taxon>Prostigmata</taxon>
        <taxon>Eleutherengona</taxon>
        <taxon>Raphignathae</taxon>
        <taxon>Tetranychoidea</taxon>
        <taxon>Tetranychidae</taxon>
        <taxon>Tetranychus</taxon>
    </lineage>
</organism>
<dbReference type="HOGENOM" id="CLU_2981626_0_0_1"/>
<keyword evidence="2" id="KW-1185">Reference proteome</keyword>
<dbReference type="EMBL" id="CAEY01001385">
    <property type="status" value="NOT_ANNOTATED_CDS"/>
    <property type="molecule type" value="Genomic_DNA"/>
</dbReference>
<protein>
    <submittedName>
        <fullName evidence="1">Uncharacterized protein</fullName>
    </submittedName>
</protein>
<accession>T1K3N8</accession>